<organism evidence="4 5">
    <name type="scientific">Treponema brennaborense (strain DSM 12168 / CIP 105900 / DD5/3)</name>
    <dbReference type="NCBI Taxonomy" id="906968"/>
    <lineage>
        <taxon>Bacteria</taxon>
        <taxon>Pseudomonadati</taxon>
        <taxon>Spirochaetota</taxon>
        <taxon>Spirochaetia</taxon>
        <taxon>Spirochaetales</taxon>
        <taxon>Treponemataceae</taxon>
        <taxon>Treponema</taxon>
    </lineage>
</organism>
<dbReference type="Gene3D" id="3.30.70.1070">
    <property type="entry name" value="Sporulation related repeat"/>
    <property type="match status" value="1"/>
</dbReference>
<dbReference type="Pfam" id="PF05036">
    <property type="entry name" value="SPOR"/>
    <property type="match status" value="1"/>
</dbReference>
<evidence type="ECO:0000256" key="1">
    <source>
        <dbReference type="SAM" id="MobiDB-lite"/>
    </source>
</evidence>
<feature type="transmembrane region" description="Helical" evidence="2">
    <location>
        <begin position="7"/>
        <end position="28"/>
    </location>
</feature>
<feature type="compositionally biased region" description="Low complexity" evidence="1">
    <location>
        <begin position="137"/>
        <end position="178"/>
    </location>
</feature>
<dbReference type="HOGENOM" id="CLU_868618_0_0_12"/>
<dbReference type="Proteomes" id="UP000006546">
    <property type="component" value="Chromosome"/>
</dbReference>
<dbReference type="InterPro" id="IPR036680">
    <property type="entry name" value="SPOR-like_sf"/>
</dbReference>
<evidence type="ECO:0000313" key="4">
    <source>
        <dbReference type="EMBL" id="AEE17489.1"/>
    </source>
</evidence>
<accession>F4LK27</accession>
<dbReference type="KEGG" id="tbe:Trebr_2074"/>
<keyword evidence="2" id="KW-0472">Membrane</keyword>
<dbReference type="eggNOG" id="COG3087">
    <property type="taxonomic scope" value="Bacteria"/>
</dbReference>
<feature type="region of interest" description="Disordered" evidence="1">
    <location>
        <begin position="52"/>
        <end position="83"/>
    </location>
</feature>
<dbReference type="EMBL" id="CP002696">
    <property type="protein sequence ID" value="AEE17489.1"/>
    <property type="molecule type" value="Genomic_DNA"/>
</dbReference>
<dbReference type="STRING" id="906968.Trebr_2074"/>
<protein>
    <submittedName>
        <fullName evidence="4">Sporulation domain-containing protein</fullName>
    </submittedName>
</protein>
<dbReference type="AlphaFoldDB" id="F4LK27"/>
<name>F4LK27_TREBD</name>
<dbReference type="OrthoDB" id="360945at2"/>
<gene>
    <name evidence="4" type="ordered locus">Trebr_2074</name>
</gene>
<reference evidence="5" key="1">
    <citation type="submission" date="2011-04" db="EMBL/GenBank/DDBJ databases">
        <title>The complete genome of Treponema brennaborense DSM 12168.</title>
        <authorList>
            <person name="Lucas S."/>
            <person name="Han J."/>
            <person name="Lapidus A."/>
            <person name="Bruce D."/>
            <person name="Goodwin L."/>
            <person name="Pitluck S."/>
            <person name="Peters L."/>
            <person name="Kyrpides N."/>
            <person name="Mavromatis K."/>
            <person name="Ivanova N."/>
            <person name="Mikhailova N."/>
            <person name="Pagani I."/>
            <person name="Teshima H."/>
            <person name="Detter J.C."/>
            <person name="Tapia R."/>
            <person name="Han C."/>
            <person name="Land M."/>
            <person name="Hauser L."/>
            <person name="Markowitz V."/>
            <person name="Cheng J.-F."/>
            <person name="Hugenholtz P."/>
            <person name="Woyke T."/>
            <person name="Wu D."/>
            <person name="Gronow S."/>
            <person name="Wellnitz S."/>
            <person name="Brambilla E."/>
            <person name="Klenk H.-P."/>
            <person name="Eisen J.A."/>
        </authorList>
    </citation>
    <scope>NUCLEOTIDE SEQUENCE [LARGE SCALE GENOMIC DNA]</scope>
    <source>
        <strain evidence="5">DSM 12168 / CIP 105900 / DD5/3</strain>
    </source>
</reference>
<dbReference type="SUPFAM" id="SSF110997">
    <property type="entry name" value="Sporulation related repeat"/>
    <property type="match status" value="1"/>
</dbReference>
<evidence type="ECO:0000256" key="2">
    <source>
        <dbReference type="SAM" id="Phobius"/>
    </source>
</evidence>
<keyword evidence="5" id="KW-1185">Reference proteome</keyword>
<keyword evidence="2" id="KW-1133">Transmembrane helix</keyword>
<dbReference type="PROSITE" id="PS51724">
    <property type="entry name" value="SPOR"/>
    <property type="match status" value="1"/>
</dbReference>
<sequence length="276" mass="28729">MEQKRTLWIIAAAGVFLLVVIGAALILYSPARTRDPAIASLQGQNDTWTLPPVSSTVPSLPEQPSVSTVSGTEQTPGSSAKNVDELTVISGTTTVYGTGSTVIDINALKSPATAQSAAVTPLNQAAADAVSAAGAASGTTARSSEPQQTSVPAASAAPAVAEKKTATQSAASAKPSAAAEKKPADAGKLPDQYWVQVASFASKKNAEEARTALLDNKIASEIFTYSDSANKVYYRLRVGPYTTKTEAEYWRSRIVLIDEFSASQSYVTNSTAPKNK</sequence>
<feature type="compositionally biased region" description="Polar residues" evidence="1">
    <location>
        <begin position="62"/>
        <end position="81"/>
    </location>
</feature>
<evidence type="ECO:0000313" key="5">
    <source>
        <dbReference type="Proteomes" id="UP000006546"/>
    </source>
</evidence>
<proteinExistence type="predicted"/>
<dbReference type="GO" id="GO:0042834">
    <property type="term" value="F:peptidoglycan binding"/>
    <property type="evidence" value="ECO:0007669"/>
    <property type="project" value="InterPro"/>
</dbReference>
<feature type="domain" description="SPOR" evidence="3">
    <location>
        <begin position="187"/>
        <end position="269"/>
    </location>
</feature>
<feature type="region of interest" description="Disordered" evidence="1">
    <location>
        <begin position="137"/>
        <end position="185"/>
    </location>
</feature>
<evidence type="ECO:0000259" key="3">
    <source>
        <dbReference type="PROSITE" id="PS51724"/>
    </source>
</evidence>
<dbReference type="RefSeq" id="WP_013759192.1">
    <property type="nucleotide sequence ID" value="NC_015500.1"/>
</dbReference>
<dbReference type="InterPro" id="IPR007730">
    <property type="entry name" value="SPOR-like_dom"/>
</dbReference>
<keyword evidence="2" id="KW-0812">Transmembrane</keyword>